<dbReference type="NCBIfam" id="TIGR01845">
    <property type="entry name" value="outer_NodT"/>
    <property type="match status" value="1"/>
</dbReference>
<protein>
    <submittedName>
        <fullName evidence="3">RND transporter</fullName>
    </submittedName>
</protein>
<comment type="subcellular location">
    <subcellularLocation>
        <location evidence="2">Cell outer membrane</location>
        <topology evidence="2">Lipid-anchor</topology>
    </subcellularLocation>
</comment>
<keyword evidence="2" id="KW-0812">Transmembrane</keyword>
<evidence type="ECO:0000313" key="4">
    <source>
        <dbReference type="Proteomes" id="UP000242765"/>
    </source>
</evidence>
<dbReference type="Proteomes" id="UP000242765">
    <property type="component" value="Unassembled WGS sequence"/>
</dbReference>
<dbReference type="Gene3D" id="1.20.1600.10">
    <property type="entry name" value="Outer membrane efflux proteins (OEP)"/>
    <property type="match status" value="1"/>
</dbReference>
<dbReference type="EMBL" id="NEGB01000001">
    <property type="protein sequence ID" value="OTG67405.1"/>
    <property type="molecule type" value="Genomic_DNA"/>
</dbReference>
<feature type="signal peptide" evidence="2">
    <location>
        <begin position="1"/>
        <end position="22"/>
    </location>
</feature>
<dbReference type="GO" id="GO:0015562">
    <property type="term" value="F:efflux transmembrane transporter activity"/>
    <property type="evidence" value="ECO:0007669"/>
    <property type="project" value="InterPro"/>
</dbReference>
<evidence type="ECO:0000313" key="3">
    <source>
        <dbReference type="EMBL" id="OTG67405.1"/>
    </source>
</evidence>
<dbReference type="SUPFAM" id="SSF56954">
    <property type="entry name" value="Outer membrane efflux proteins (OEP)"/>
    <property type="match status" value="1"/>
</dbReference>
<accession>A0A1Y3CQG4</accession>
<keyword evidence="4" id="KW-1185">Reference proteome</keyword>
<dbReference type="PANTHER" id="PTHR30203:SF32">
    <property type="entry name" value="CATION EFFLUX SYSTEM PROTEIN CUSC"/>
    <property type="match status" value="1"/>
</dbReference>
<dbReference type="Gene3D" id="2.20.200.10">
    <property type="entry name" value="Outer membrane efflux proteins (OEP)"/>
    <property type="match status" value="1"/>
</dbReference>
<keyword evidence="2" id="KW-0449">Lipoprotein</keyword>
<keyword evidence="2" id="KW-0564">Palmitate</keyword>
<keyword evidence="2" id="KW-1134">Transmembrane beta strand</keyword>
<gene>
    <name evidence="3" type="ORF">B9T28_01905</name>
</gene>
<proteinExistence type="inferred from homology"/>
<dbReference type="AlphaFoldDB" id="A0A1Y3CQG4"/>
<sequence>MQLHLSKLASALILSSALVGCAAVVKTPYQAPSIEIPNNFAYQKANTKQVQVDIYADQWWSLFDDVQLNQLVNQVIEKNTDLAIAGINLQQARLRAGLAQNQQGIRINSNVSTGHNVDLHSGDNSSKGVSLNAGVSYEVDLFGKLARQTEASKWEALATEQDLQATGQSLIATTANLYWQLGYLNERYSTAQQSLTTTQKLYELIRIQYRAGAVSGLDLTQAEQSVQSQKASLSQIDQQRIEARTALAVLLQLPVQQLNIQEPQVLPRIHLPNIAAGLPAELLSRRPDLRAAELRLRKSLANKDATKASYYPSINLTGNLGSSSTSLTQLLQNPALSLGASLSLPFLQYNDMKKDIQISDLDYAKSIIQYRQTLYQAFADTENALSNRTALDKQVTLQQRNLELAEKTEQLTQVRYKNGAIALKNLLDAQETTRNARLSLVQTKQNQYNAYVTLMQALGGSPIKQLP</sequence>
<dbReference type="InterPro" id="IPR010131">
    <property type="entry name" value="MdtP/NodT-like"/>
</dbReference>
<dbReference type="RefSeq" id="WP_086202262.1">
    <property type="nucleotide sequence ID" value="NZ_NEGB01000001.1"/>
</dbReference>
<dbReference type="Pfam" id="PF02321">
    <property type="entry name" value="OEP"/>
    <property type="match status" value="2"/>
</dbReference>
<evidence type="ECO:0000256" key="2">
    <source>
        <dbReference type="RuleBase" id="RU362097"/>
    </source>
</evidence>
<dbReference type="PROSITE" id="PS51257">
    <property type="entry name" value="PROKAR_LIPOPROTEIN"/>
    <property type="match status" value="1"/>
</dbReference>
<feature type="chain" id="PRO_5011827066" evidence="2">
    <location>
        <begin position="23"/>
        <end position="467"/>
    </location>
</feature>
<keyword evidence="2" id="KW-0732">Signal</keyword>
<dbReference type="InterPro" id="IPR003423">
    <property type="entry name" value="OMP_efflux"/>
</dbReference>
<reference evidence="3 4" key="1">
    <citation type="submission" date="2017-04" db="EMBL/GenBank/DDBJ databases">
        <title>High diversity of culturable Acinetobacter species in natural soil and water ecosystems.</title>
        <authorList>
            <person name="Nemec A."/>
            <person name="Radolfova-Krizova L."/>
        </authorList>
    </citation>
    <scope>NUCLEOTIDE SEQUENCE [LARGE SCALE GENOMIC DNA]</scope>
    <source>
        <strain evidence="3 4">ANC 4999</strain>
    </source>
</reference>
<dbReference type="PANTHER" id="PTHR30203">
    <property type="entry name" value="OUTER MEMBRANE CATION EFFLUX PROTEIN"/>
    <property type="match status" value="1"/>
</dbReference>
<comment type="caution">
    <text evidence="3">The sequence shown here is derived from an EMBL/GenBank/DDBJ whole genome shotgun (WGS) entry which is preliminary data.</text>
</comment>
<dbReference type="GO" id="GO:0009279">
    <property type="term" value="C:cell outer membrane"/>
    <property type="evidence" value="ECO:0007669"/>
    <property type="project" value="UniProtKB-SubCell"/>
</dbReference>
<organism evidence="3 4">
    <name type="scientific">Acinetobacter silvestris</name>
    <dbReference type="NCBI Taxonomy" id="1977882"/>
    <lineage>
        <taxon>Bacteria</taxon>
        <taxon>Pseudomonadati</taxon>
        <taxon>Pseudomonadota</taxon>
        <taxon>Gammaproteobacteria</taxon>
        <taxon>Moraxellales</taxon>
        <taxon>Moraxellaceae</taxon>
        <taxon>Acinetobacter</taxon>
    </lineage>
</organism>
<keyword evidence="2" id="KW-0472">Membrane</keyword>
<comment type="similarity">
    <text evidence="1 2">Belongs to the outer membrane factor (OMF) (TC 1.B.17) family.</text>
</comment>
<dbReference type="STRING" id="1977882.B9T28_01905"/>
<dbReference type="OrthoDB" id="9770517at2"/>
<evidence type="ECO:0000256" key="1">
    <source>
        <dbReference type="ARBA" id="ARBA00007613"/>
    </source>
</evidence>
<name>A0A1Y3CQG4_9GAMM</name>